<accession>A0A4U7N5U0</accession>
<sequence>MSVVQDMFATYRGPHKVVARLLAMGEREDRALIILMAACGTVFIAQWPRIAREAHMTGQELNPMLGGALLGWIFIAPLIFYALAFISQILLRAFGQKLTGFSARIALFWAFLASAPLLLMRGLVAGFLGKGMGLSTVDLIWVVIFMWFWIAGLVQAGRGQG</sequence>
<keyword evidence="1" id="KW-0472">Membrane</keyword>
<keyword evidence="1" id="KW-0812">Transmembrane</keyword>
<dbReference type="AlphaFoldDB" id="A0A4U7N5U0"/>
<evidence type="ECO:0000313" key="3">
    <source>
        <dbReference type="Proteomes" id="UP000306575"/>
    </source>
</evidence>
<feature type="transmembrane region" description="Helical" evidence="1">
    <location>
        <begin position="106"/>
        <end position="127"/>
    </location>
</feature>
<reference evidence="2 3" key="1">
    <citation type="submission" date="2019-04" db="EMBL/GenBank/DDBJ databases">
        <title>Genome sequence of Pelagicola litoralis CL-ES2.</title>
        <authorList>
            <person name="Cao J."/>
        </authorList>
    </citation>
    <scope>NUCLEOTIDE SEQUENCE [LARGE SCALE GENOMIC DNA]</scope>
    <source>
        <strain evidence="2 3">CL-ES2</strain>
    </source>
</reference>
<protein>
    <submittedName>
        <fullName evidence="2">YIP1 family protein</fullName>
    </submittedName>
</protein>
<feature type="transmembrane region" description="Helical" evidence="1">
    <location>
        <begin position="139"/>
        <end position="157"/>
    </location>
</feature>
<proteinExistence type="predicted"/>
<keyword evidence="1" id="KW-1133">Transmembrane helix</keyword>
<name>A0A4U7N5U0_9RHOB</name>
<dbReference type="RefSeq" id="WP_138015699.1">
    <property type="nucleotide sequence ID" value="NZ_SULI01000006.1"/>
</dbReference>
<dbReference type="OrthoDB" id="7771437at2"/>
<feature type="transmembrane region" description="Helical" evidence="1">
    <location>
        <begin position="69"/>
        <end position="94"/>
    </location>
</feature>
<dbReference type="Proteomes" id="UP000306575">
    <property type="component" value="Unassembled WGS sequence"/>
</dbReference>
<keyword evidence="3" id="KW-1185">Reference proteome</keyword>
<feature type="transmembrane region" description="Helical" evidence="1">
    <location>
        <begin position="31"/>
        <end position="49"/>
    </location>
</feature>
<evidence type="ECO:0000313" key="2">
    <source>
        <dbReference type="EMBL" id="TKZ21180.1"/>
    </source>
</evidence>
<organism evidence="2 3">
    <name type="scientific">Shimia litoralis</name>
    <dbReference type="NCBI Taxonomy" id="420403"/>
    <lineage>
        <taxon>Bacteria</taxon>
        <taxon>Pseudomonadati</taxon>
        <taxon>Pseudomonadota</taxon>
        <taxon>Alphaproteobacteria</taxon>
        <taxon>Rhodobacterales</taxon>
        <taxon>Roseobacteraceae</taxon>
    </lineage>
</organism>
<evidence type="ECO:0000256" key="1">
    <source>
        <dbReference type="SAM" id="Phobius"/>
    </source>
</evidence>
<gene>
    <name evidence="2" type="ORF">FAP39_07065</name>
</gene>
<dbReference type="EMBL" id="SULI01000006">
    <property type="protein sequence ID" value="TKZ21180.1"/>
    <property type="molecule type" value="Genomic_DNA"/>
</dbReference>
<comment type="caution">
    <text evidence="2">The sequence shown here is derived from an EMBL/GenBank/DDBJ whole genome shotgun (WGS) entry which is preliminary data.</text>
</comment>